<comment type="subcellular location">
    <subcellularLocation>
        <location evidence="1">Cell outer membrane</location>
    </subcellularLocation>
</comment>
<protein>
    <submittedName>
        <fullName evidence="4">TonB-dependent receptor</fullName>
    </submittedName>
</protein>
<dbReference type="SUPFAM" id="SSF49464">
    <property type="entry name" value="Carboxypeptidase regulatory domain-like"/>
    <property type="match status" value="1"/>
</dbReference>
<dbReference type="InterPro" id="IPR008969">
    <property type="entry name" value="CarboxyPept-like_regulatory"/>
</dbReference>
<evidence type="ECO:0000313" key="4">
    <source>
        <dbReference type="EMBL" id="ASV31532.1"/>
    </source>
</evidence>
<dbReference type="InterPro" id="IPR037066">
    <property type="entry name" value="Plug_dom_sf"/>
</dbReference>
<evidence type="ECO:0000256" key="1">
    <source>
        <dbReference type="ARBA" id="ARBA00004442"/>
    </source>
</evidence>
<keyword evidence="3" id="KW-0998">Cell outer membrane</keyword>
<dbReference type="Gene3D" id="2.60.40.1120">
    <property type="entry name" value="Carboxypeptidase-like, regulatory domain"/>
    <property type="match status" value="1"/>
</dbReference>
<keyword evidence="4" id="KW-0675">Receptor</keyword>
<gene>
    <name evidence="4" type="ORF">CJ263_15650</name>
</gene>
<name>A0A223V8A9_9FLAO</name>
<dbReference type="KEGG" id="marb:CJ263_15650"/>
<dbReference type="EMBL" id="CP022957">
    <property type="protein sequence ID" value="ASV31532.1"/>
    <property type="molecule type" value="Genomic_DNA"/>
</dbReference>
<accession>A0A223V8A9</accession>
<reference evidence="4 5" key="1">
    <citation type="submission" date="2017-08" db="EMBL/GenBank/DDBJ databases">
        <title>The complete genome sequence of Maribacter sp. B1, isolated from deep-sea sediment.</title>
        <authorList>
            <person name="Wu Y.-H."/>
            <person name="Cheng H."/>
            <person name="Xu X.-W."/>
        </authorList>
    </citation>
    <scope>NUCLEOTIDE SEQUENCE [LARGE SCALE GENOMIC DNA]</scope>
    <source>
        <strain evidence="4 5">B1</strain>
    </source>
</reference>
<evidence type="ECO:0000256" key="2">
    <source>
        <dbReference type="ARBA" id="ARBA00023136"/>
    </source>
</evidence>
<sequence length="788" mass="90597">MRISIIIYVLLNTGLLYSQNSISGKIVDKSEEPLPFANIVLYHADTDKVVTGAVSDDKGVYSFMDIPNGNYLLEVSVLGFKTQKSDSFTLSDENQNVTYSFTLEEEAQALNEVVVKSNRPIIRQTAEKLIVNLEQSEMVSSNLQDVMKKVPGIIVTNGNITYGGQQGITILINGKTTEYMDISSLLRDLPADNISKVELVQQPGAEFDAEGSGPLINIILKKNVRLGTNGNLKLYTGYDNRPEYGVSGSIASYKNKLNWQLGAGYRKSAWREDLFITRRVNGEIYDQSTISPYNPKTYRFNGGLDYYINEHHTIGFGTRFINTDSDRIASNSTQIIETGSSESLLTENSFDRNRKTYNINPYYKFEDEKNKFILDFDYVDYNNDNINNLYKVGQSPISYDDQRYFQDGKYQILTYKGDYKRTLNQDFNWMFGTKYSRVSTDSDLRSFVQNTNGDFTLDADQSNRFLVDEDILAIYLKMVKKWENWSFSGGLRWENSNTKGTSTNTNEVRSRRISKLFPSASIDRKINDKFGANLSYSYRILRPSYNSLNAFVYYYDPYTFEQGNPNLKPEFTNSFQFNLTYDNQPFFSIGYKNTDDALFEIISQDDATAQTSRSVINLAKRENWSFRGFAPVSFLDGLDGYTGIIVNYNKYESENLTPKLDLDKWSLTWYTNLEYQLPWDMNSELTGYYTTGGLQGQIEHDWLAGLSFAISKKFMDDKFKINLGIEEILNRKFYGNIIYDNIDADIISDWSRQNVYFQLTYNFGSNFNKEKDKRNPSEEEQGRIKDNN</sequence>
<dbReference type="PANTHER" id="PTHR40980:SF4">
    <property type="entry name" value="TONB-DEPENDENT RECEPTOR-LIKE BETA-BARREL DOMAIN-CONTAINING PROTEIN"/>
    <property type="match status" value="1"/>
</dbReference>
<organism evidence="4 5">
    <name type="scientific">Maribacter cobaltidurans</name>
    <dbReference type="NCBI Taxonomy" id="1178778"/>
    <lineage>
        <taxon>Bacteria</taxon>
        <taxon>Pseudomonadati</taxon>
        <taxon>Bacteroidota</taxon>
        <taxon>Flavobacteriia</taxon>
        <taxon>Flavobacteriales</taxon>
        <taxon>Flavobacteriaceae</taxon>
        <taxon>Maribacter</taxon>
    </lineage>
</organism>
<keyword evidence="2" id="KW-0472">Membrane</keyword>
<dbReference type="OrthoDB" id="8764943at2"/>
<dbReference type="Pfam" id="PF13620">
    <property type="entry name" value="CarboxypepD_reg"/>
    <property type="match status" value="1"/>
</dbReference>
<dbReference type="Proteomes" id="UP000215244">
    <property type="component" value="Chromosome"/>
</dbReference>
<dbReference type="AlphaFoldDB" id="A0A223V8A9"/>
<dbReference type="PANTHER" id="PTHR40980">
    <property type="entry name" value="PLUG DOMAIN-CONTAINING PROTEIN"/>
    <property type="match status" value="1"/>
</dbReference>
<dbReference type="Gene3D" id="2.170.130.10">
    <property type="entry name" value="TonB-dependent receptor, plug domain"/>
    <property type="match status" value="1"/>
</dbReference>
<dbReference type="Pfam" id="PF14905">
    <property type="entry name" value="OMP_b-brl_3"/>
    <property type="match status" value="1"/>
</dbReference>
<dbReference type="RefSeq" id="WP_094998134.1">
    <property type="nucleotide sequence ID" value="NZ_BMJL01000015.1"/>
</dbReference>
<dbReference type="InterPro" id="IPR036942">
    <property type="entry name" value="Beta-barrel_TonB_sf"/>
</dbReference>
<dbReference type="InterPro" id="IPR041700">
    <property type="entry name" value="OMP_b-brl_3"/>
</dbReference>
<keyword evidence="5" id="KW-1185">Reference proteome</keyword>
<evidence type="ECO:0000256" key="3">
    <source>
        <dbReference type="ARBA" id="ARBA00023237"/>
    </source>
</evidence>
<dbReference type="SUPFAM" id="SSF56935">
    <property type="entry name" value="Porins"/>
    <property type="match status" value="1"/>
</dbReference>
<dbReference type="GO" id="GO:0009279">
    <property type="term" value="C:cell outer membrane"/>
    <property type="evidence" value="ECO:0007669"/>
    <property type="project" value="UniProtKB-SubCell"/>
</dbReference>
<evidence type="ECO:0000313" key="5">
    <source>
        <dbReference type="Proteomes" id="UP000215244"/>
    </source>
</evidence>
<proteinExistence type="predicted"/>
<dbReference type="Gene3D" id="2.40.170.20">
    <property type="entry name" value="TonB-dependent receptor, beta-barrel domain"/>
    <property type="match status" value="1"/>
</dbReference>